<evidence type="ECO:0000313" key="1">
    <source>
        <dbReference type="EMBL" id="QHT33356.1"/>
    </source>
</evidence>
<organism evidence="1">
    <name type="scientific">viral metagenome</name>
    <dbReference type="NCBI Taxonomy" id="1070528"/>
    <lineage>
        <taxon>unclassified sequences</taxon>
        <taxon>metagenomes</taxon>
        <taxon>organismal metagenomes</taxon>
    </lineage>
</organism>
<proteinExistence type="predicted"/>
<protein>
    <submittedName>
        <fullName evidence="1">Uncharacterized protein</fullName>
    </submittedName>
</protein>
<reference evidence="1" key="1">
    <citation type="journal article" date="2020" name="Nature">
        <title>Giant virus diversity and host interactions through global metagenomics.</title>
        <authorList>
            <person name="Schulz F."/>
            <person name="Roux S."/>
            <person name="Paez-Espino D."/>
            <person name="Jungbluth S."/>
            <person name="Walsh D.A."/>
            <person name="Denef V.J."/>
            <person name="McMahon K.D."/>
            <person name="Konstantinidis K.T."/>
            <person name="Eloe-Fadrosh E.A."/>
            <person name="Kyrpides N.C."/>
            <person name="Woyke T."/>
        </authorList>
    </citation>
    <scope>NUCLEOTIDE SEQUENCE</scope>
    <source>
        <strain evidence="1">GVMAG-M-3300009161-34</strain>
    </source>
</reference>
<dbReference type="EMBL" id="MN738964">
    <property type="protein sequence ID" value="QHT33356.1"/>
    <property type="molecule type" value="Genomic_DNA"/>
</dbReference>
<sequence length="165" mass="17498">MSNLGGGLQGIAPILIGGGGGAYGGSGMVGSSERSFDRFSLVQAWNGAAATGTINGYKRAIGPFRAVNNAGDFLSRQYYTSGGSNQVNNVRGGLTGYKVLGGAIQAHIDNTGIPSASCNPRFVYDGSDYVRFKKLQAINRNYNDYSFGGDQSNASQTPWRRIHRF</sequence>
<name>A0A6C0EVZ7_9ZZZZ</name>
<dbReference type="AlphaFoldDB" id="A0A6C0EVZ7"/>
<accession>A0A6C0EVZ7</accession>